<feature type="transmembrane region" description="Helical" evidence="3">
    <location>
        <begin position="311"/>
        <end position="332"/>
    </location>
</feature>
<dbReference type="PROSITE" id="PS51259">
    <property type="entry name" value="MHD2"/>
    <property type="match status" value="1"/>
</dbReference>
<dbReference type="GO" id="GO:0017075">
    <property type="term" value="F:syntaxin-1 binding"/>
    <property type="evidence" value="ECO:0007669"/>
    <property type="project" value="TreeGrafter"/>
</dbReference>
<dbReference type="Gene3D" id="1.20.58.1100">
    <property type="match status" value="1"/>
</dbReference>
<dbReference type="Proteomes" id="UP000887564">
    <property type="component" value="Unplaced"/>
</dbReference>
<dbReference type="GO" id="GO:0098831">
    <property type="term" value="C:presynaptic active zone cytoplasmic component"/>
    <property type="evidence" value="ECO:0007669"/>
    <property type="project" value="TreeGrafter"/>
</dbReference>
<organism evidence="6 7">
    <name type="scientific">Parascaris equorum</name>
    <name type="common">Equine roundworm</name>
    <dbReference type="NCBI Taxonomy" id="6256"/>
    <lineage>
        <taxon>Eukaryota</taxon>
        <taxon>Metazoa</taxon>
        <taxon>Ecdysozoa</taxon>
        <taxon>Nematoda</taxon>
        <taxon>Chromadorea</taxon>
        <taxon>Rhabditida</taxon>
        <taxon>Spirurina</taxon>
        <taxon>Ascaridomorpha</taxon>
        <taxon>Ascaridoidea</taxon>
        <taxon>Ascarididae</taxon>
        <taxon>Parascaris</taxon>
    </lineage>
</organism>
<accession>A0A914R7K9</accession>
<protein>
    <submittedName>
        <fullName evidence="7">C2 domain-containing protein</fullName>
    </submittedName>
</protein>
<dbReference type="WBParaSite" id="PEQ_0000244101-mRNA-1">
    <property type="protein sequence ID" value="PEQ_0000244101-mRNA-1"/>
    <property type="gene ID" value="PEQ_0000244101"/>
</dbReference>
<dbReference type="InterPro" id="IPR014770">
    <property type="entry name" value="Munc13_1"/>
</dbReference>
<feature type="domain" description="MHD1" evidence="4">
    <location>
        <begin position="1"/>
        <end position="121"/>
    </location>
</feature>
<dbReference type="InterPro" id="IPR014772">
    <property type="entry name" value="Munc13_dom-2"/>
</dbReference>
<dbReference type="GO" id="GO:0016081">
    <property type="term" value="P:synaptic vesicle docking"/>
    <property type="evidence" value="ECO:0007669"/>
    <property type="project" value="TreeGrafter"/>
</dbReference>
<dbReference type="GO" id="GO:0035249">
    <property type="term" value="P:synaptic transmission, glutamatergic"/>
    <property type="evidence" value="ECO:0007669"/>
    <property type="project" value="TreeGrafter"/>
</dbReference>
<keyword evidence="3" id="KW-1133">Transmembrane helix</keyword>
<dbReference type="GO" id="GO:0008270">
    <property type="term" value="F:zinc ion binding"/>
    <property type="evidence" value="ECO:0007669"/>
    <property type="project" value="UniProtKB-KW"/>
</dbReference>
<evidence type="ECO:0000256" key="1">
    <source>
        <dbReference type="ARBA" id="ARBA00022737"/>
    </source>
</evidence>
<evidence type="ECO:0000259" key="5">
    <source>
        <dbReference type="PROSITE" id="PS51259"/>
    </source>
</evidence>
<sequence>RRTRTLSRGLGYKYFVDGFSCSHFFLFRWFIPFVMDWLNENDEHSMDILRNAYNRDKSDNFPQTSEHTKFSNSVVDVFTQLNEALKLLKQMDCPNPEVYADMMKRFSKTLNKVLLAYADMVQKDFGKFVSNEKLACILMNNVQQLRVQLEKIYENMGGTSLDPTANTVLTNLQKKLNTVLDKLAGQFAESLVPKIHEQMNTLGSILCKIKGPQLQKSQLVGEVDAVLEPLMELLEDKLQQYASECEKTVLKYLLKELWKITITSMEKIVVLPPLDNKALLKQLPNAKIGDVTKLMSTHLKDVKSMSSVKEMMVNFVLTSPDPLIVVIALLLLRIVRKITFFYLLPFSAFHLPSQEQPVGEVSVQVDLFSHPGTGEQKVTVKILAANDLRWQTASVFKPFVEVHLVGPHLADKKRKMATKSKAGNWAPKFNETFHLIVGVGVLQLASIVEQGSCACWVQLGRRFHIDETECRFETEPTLAASVSSQQITNRLS</sequence>
<dbReference type="GO" id="GO:0061789">
    <property type="term" value="P:dense core granule priming"/>
    <property type="evidence" value="ECO:0007669"/>
    <property type="project" value="TreeGrafter"/>
</dbReference>
<evidence type="ECO:0000256" key="2">
    <source>
        <dbReference type="ARBA" id="ARBA00022771"/>
    </source>
</evidence>
<dbReference type="FunFam" id="1.10.357.50:FF:000001">
    <property type="entry name" value="Protein unc-13 homolog B"/>
    <property type="match status" value="1"/>
</dbReference>
<dbReference type="GO" id="GO:0042734">
    <property type="term" value="C:presynaptic membrane"/>
    <property type="evidence" value="ECO:0007669"/>
    <property type="project" value="TreeGrafter"/>
</dbReference>
<dbReference type="PROSITE" id="PS51258">
    <property type="entry name" value="MHD1"/>
    <property type="match status" value="1"/>
</dbReference>
<dbReference type="Gene3D" id="1.10.357.50">
    <property type="match status" value="1"/>
</dbReference>
<dbReference type="PANTHER" id="PTHR10480">
    <property type="entry name" value="PROTEIN UNC-13 HOMOLOG"/>
    <property type="match status" value="1"/>
</dbReference>
<dbReference type="AlphaFoldDB" id="A0A914R7K9"/>
<keyword evidence="2" id="KW-0862">Zinc</keyword>
<keyword evidence="3" id="KW-0472">Membrane</keyword>
<proteinExistence type="predicted"/>
<dbReference type="InterPro" id="IPR027080">
    <property type="entry name" value="Unc-13"/>
</dbReference>
<dbReference type="InterPro" id="IPR000008">
    <property type="entry name" value="C2_dom"/>
</dbReference>
<evidence type="ECO:0000313" key="7">
    <source>
        <dbReference type="WBParaSite" id="PEQ_0000244101-mRNA-1"/>
    </source>
</evidence>
<dbReference type="Gene3D" id="2.60.40.150">
    <property type="entry name" value="C2 domain"/>
    <property type="match status" value="1"/>
</dbReference>
<dbReference type="Pfam" id="PF00168">
    <property type="entry name" value="C2"/>
    <property type="match status" value="1"/>
</dbReference>
<dbReference type="GO" id="GO:0030672">
    <property type="term" value="C:synaptic vesicle membrane"/>
    <property type="evidence" value="ECO:0007669"/>
    <property type="project" value="TreeGrafter"/>
</dbReference>
<evidence type="ECO:0000256" key="3">
    <source>
        <dbReference type="SAM" id="Phobius"/>
    </source>
</evidence>
<dbReference type="GO" id="GO:0031594">
    <property type="term" value="C:neuromuscular junction"/>
    <property type="evidence" value="ECO:0007669"/>
    <property type="project" value="TreeGrafter"/>
</dbReference>
<keyword evidence="1" id="KW-0677">Repeat</keyword>
<dbReference type="GO" id="GO:0016082">
    <property type="term" value="P:synaptic vesicle priming"/>
    <property type="evidence" value="ECO:0007669"/>
    <property type="project" value="TreeGrafter"/>
</dbReference>
<dbReference type="Pfam" id="PF06292">
    <property type="entry name" value="MUN"/>
    <property type="match status" value="1"/>
</dbReference>
<keyword evidence="6" id="KW-1185">Reference proteome</keyword>
<keyword evidence="2" id="KW-0863">Zinc-finger</keyword>
<dbReference type="GO" id="GO:0043195">
    <property type="term" value="C:terminal bouton"/>
    <property type="evidence" value="ECO:0007669"/>
    <property type="project" value="TreeGrafter"/>
</dbReference>
<dbReference type="SUPFAM" id="SSF49562">
    <property type="entry name" value="C2 domain (Calcium/lipid-binding domain, CaLB)"/>
    <property type="match status" value="1"/>
</dbReference>
<dbReference type="PANTHER" id="PTHR10480:SF12">
    <property type="entry name" value="UNC-13, ISOFORM E"/>
    <property type="match status" value="1"/>
</dbReference>
<dbReference type="InterPro" id="IPR035892">
    <property type="entry name" value="C2_domain_sf"/>
</dbReference>
<keyword evidence="3" id="KW-0812">Transmembrane</keyword>
<dbReference type="InterPro" id="IPR010439">
    <property type="entry name" value="MUN_dom"/>
</dbReference>
<dbReference type="GO" id="GO:0019992">
    <property type="term" value="F:diacylglycerol binding"/>
    <property type="evidence" value="ECO:0007669"/>
    <property type="project" value="InterPro"/>
</dbReference>
<name>A0A914R7K9_PAREQ</name>
<feature type="domain" description="MHD2" evidence="5">
    <location>
        <begin position="224"/>
        <end position="353"/>
    </location>
</feature>
<evidence type="ECO:0000259" key="4">
    <source>
        <dbReference type="PROSITE" id="PS51258"/>
    </source>
</evidence>
<keyword evidence="2" id="KW-0479">Metal-binding</keyword>
<evidence type="ECO:0000313" key="6">
    <source>
        <dbReference type="Proteomes" id="UP000887564"/>
    </source>
</evidence>
<dbReference type="GO" id="GO:0099525">
    <property type="term" value="P:presynaptic dense core vesicle exocytosis"/>
    <property type="evidence" value="ECO:0007669"/>
    <property type="project" value="TreeGrafter"/>
</dbReference>
<dbReference type="GO" id="GO:0005516">
    <property type="term" value="F:calmodulin binding"/>
    <property type="evidence" value="ECO:0007669"/>
    <property type="project" value="TreeGrafter"/>
</dbReference>
<reference evidence="7" key="1">
    <citation type="submission" date="2022-11" db="UniProtKB">
        <authorList>
            <consortium name="WormBaseParasite"/>
        </authorList>
    </citation>
    <scope>IDENTIFICATION</scope>
</reference>